<feature type="coiled-coil region" evidence="1">
    <location>
        <begin position="510"/>
        <end position="544"/>
    </location>
</feature>
<organism evidence="3 4">
    <name type="scientific">Brassica oleracea var. oleracea</name>
    <dbReference type="NCBI Taxonomy" id="109376"/>
    <lineage>
        <taxon>Eukaryota</taxon>
        <taxon>Viridiplantae</taxon>
        <taxon>Streptophyta</taxon>
        <taxon>Embryophyta</taxon>
        <taxon>Tracheophyta</taxon>
        <taxon>Spermatophyta</taxon>
        <taxon>Magnoliopsida</taxon>
        <taxon>eudicotyledons</taxon>
        <taxon>Gunneridae</taxon>
        <taxon>Pentapetalae</taxon>
        <taxon>rosids</taxon>
        <taxon>malvids</taxon>
        <taxon>Brassicales</taxon>
        <taxon>Brassicaceae</taxon>
        <taxon>Brassiceae</taxon>
        <taxon>Brassica</taxon>
    </lineage>
</organism>
<dbReference type="PANTHER" id="PTHR35358">
    <property type="entry name" value="OS06G0711100 PROTEIN"/>
    <property type="match status" value="1"/>
</dbReference>
<keyword evidence="4" id="KW-1185">Reference proteome</keyword>
<feature type="compositionally biased region" description="Polar residues" evidence="2">
    <location>
        <begin position="658"/>
        <end position="672"/>
    </location>
</feature>
<dbReference type="Gramene" id="Bo3g042440.1">
    <property type="protein sequence ID" value="Bo3g042440.1"/>
    <property type="gene ID" value="Bo3g042440"/>
</dbReference>
<proteinExistence type="predicted"/>
<dbReference type="EnsemblPlants" id="Bo3g042440.1">
    <property type="protein sequence ID" value="Bo3g042440.1"/>
    <property type="gene ID" value="Bo3g042440"/>
</dbReference>
<dbReference type="OMA" id="LWHRSAR"/>
<feature type="compositionally biased region" description="Basic and acidic residues" evidence="2">
    <location>
        <begin position="881"/>
        <end position="892"/>
    </location>
</feature>
<protein>
    <recommendedName>
        <fullName evidence="5">Phospholipase-like protein (PEARLI 4) family protein</fullName>
    </recommendedName>
</protein>
<feature type="region of interest" description="Disordered" evidence="2">
    <location>
        <begin position="66"/>
        <end position="262"/>
    </location>
</feature>
<feature type="compositionally biased region" description="Basic and acidic residues" evidence="2">
    <location>
        <begin position="753"/>
        <end position="777"/>
    </location>
</feature>
<dbReference type="STRING" id="109376.A0A0D3B7M1"/>
<feature type="region of interest" description="Disordered" evidence="2">
    <location>
        <begin position="282"/>
        <end position="301"/>
    </location>
</feature>
<feature type="compositionally biased region" description="Polar residues" evidence="2">
    <location>
        <begin position="909"/>
        <end position="920"/>
    </location>
</feature>
<feature type="coiled-coil region" evidence="1">
    <location>
        <begin position="1172"/>
        <end position="1199"/>
    </location>
</feature>
<feature type="compositionally biased region" description="Polar residues" evidence="2">
    <location>
        <begin position="680"/>
        <end position="693"/>
    </location>
</feature>
<accession>A0A0D3B7M1</accession>
<reference evidence="3 4" key="1">
    <citation type="journal article" date="2014" name="Genome Biol.">
        <title>Transcriptome and methylome profiling reveals relics of genome dominance in the mesopolyploid Brassica oleracea.</title>
        <authorList>
            <person name="Parkin I.A."/>
            <person name="Koh C."/>
            <person name="Tang H."/>
            <person name="Robinson S.J."/>
            <person name="Kagale S."/>
            <person name="Clarke W.E."/>
            <person name="Town C.D."/>
            <person name="Nixon J."/>
            <person name="Krishnakumar V."/>
            <person name="Bidwell S.L."/>
            <person name="Denoeud F."/>
            <person name="Belcram H."/>
            <person name="Links M.G."/>
            <person name="Just J."/>
            <person name="Clarke C."/>
            <person name="Bender T."/>
            <person name="Huebert T."/>
            <person name="Mason A.S."/>
            <person name="Pires J.C."/>
            <person name="Barker G."/>
            <person name="Moore J."/>
            <person name="Walley P.G."/>
            <person name="Manoli S."/>
            <person name="Batley J."/>
            <person name="Edwards D."/>
            <person name="Nelson M.N."/>
            <person name="Wang X."/>
            <person name="Paterson A.H."/>
            <person name="King G."/>
            <person name="Bancroft I."/>
            <person name="Chalhoub B."/>
            <person name="Sharpe A.G."/>
        </authorList>
    </citation>
    <scope>NUCLEOTIDE SEQUENCE</scope>
    <source>
        <strain evidence="3 4">cv. TO1000</strain>
    </source>
</reference>
<evidence type="ECO:0000313" key="3">
    <source>
        <dbReference type="EnsemblPlants" id="Bo3g042440.1"/>
    </source>
</evidence>
<reference evidence="3" key="2">
    <citation type="submission" date="2015-03" db="UniProtKB">
        <authorList>
            <consortium name="EnsemblPlants"/>
        </authorList>
    </citation>
    <scope>IDENTIFICATION</scope>
</reference>
<sequence length="1234" mass="139298">MIGKGPLWHRSARARAPPADFASCLLLSSVQAKTWSSGLDQVKGTPRMDFYNSNRENKYGKRAGFLGHKSASKSNPSSPPHPTEALSSPPVTRFGIKRSESEYAFPVSDDHTTHWKQQQHASERVPNSGHRPPVYRHSTPDRPRENGKEIGEDISYEPDADVTPRSNASMSPFRSSRTRTPDRRRRSTDFSRELYERMYEAQANVSPFHPSRSRSPAPYNMHDQGRDYSRERYGAEGHVTSRKSAPSSPFHPSQSPPHARTMPVRYQKGKDHFEGMYEADGEDVTPGSSPPMSPVHGATSRFPPPPFYSSSDDEDNHSTYLFPEIATEHRSRGVSGSNAPVHYKYQITATETHEQDMQFEPPELPDEAESFTMQEITKMRGIDSSYKAGKEETQLLISEAYVSVASYKVRKSVSATLQTILDKQGDIAASSKLQSSSTRSFYLESLATVVMELKSTALRDLRKARVAEIEAVVKDMDSVKIDVSWLKRAVKELAEAVDCFGLYDAAKVEKEECNTGMREGKVEMEELREELRRREKETKECRERVTEMAGRLGKLEMKDSRVTKNLELFQSKRVCQVCEMEMVSGKVVQGCPNAGNPFHECTAICLEILNSGNVHKKEKKLFGFGKRTPSRDTPTGSPARGSRSPLASYFAKKKVESDTSPSTDHTNGNFFSRLSPLQGLPSQLKNEPTNNMDSLPMSPSLAGYSGGDYFSRRDDQRGGEDNDIYSPRPFGTQPRTPEHPLRTPRHRPHTPKHSSDTRPWAHQEDPISLETRPRTPERVSNTSDTRPMTPIHDSAATARRPQTPENRTRTAQHRGRSPEFMARSPGPRSKTPEPQPTYFEPLSRTPKQRSKTPEPSPRIPQTHPISHRSLDNATLQTPRAAETRPRLHESRQKTAVQKGKSPDAREKISQTSSEMGQRSSQAYNYLGSKAESVYIENDDESVLLYPELILSPQERPQSRPITPSRRGYETPTNQLDECASSDDDKFSFVDDEHDDNSVWRYPEITQKSGRNTPIHHKSPSKQDESQSFSLIIKENETREDGQSTQSESIVSVGDYKVRASVSATLEQILDKHGDIASASKLHSLATRSYYLDMLASVVFELQTTPLKHLKESRVVEMLAIVKDIESVKIKVDWLKPVLEEIVEAVKHYDQHKMSQTEKEVCQGDVLLVRQEMEKQGKELREKEKKLMEWRERATEMAGKLGSLDMRKARLDKRLAFLSSKVGKFQGESLLQDIL</sequence>
<feature type="region of interest" description="Disordered" evidence="2">
    <location>
        <begin position="621"/>
        <end position="920"/>
    </location>
</feature>
<evidence type="ECO:0008006" key="5">
    <source>
        <dbReference type="Google" id="ProtNLM"/>
    </source>
</evidence>
<feature type="region of interest" description="Disordered" evidence="2">
    <location>
        <begin position="954"/>
        <end position="1027"/>
    </location>
</feature>
<name>A0A0D3B7M1_BRAOL</name>
<feature type="compositionally biased region" description="Basic and acidic residues" evidence="2">
    <location>
        <begin position="187"/>
        <end position="199"/>
    </location>
</feature>
<dbReference type="eggNOG" id="ENOG502S6VC">
    <property type="taxonomic scope" value="Eukaryota"/>
</dbReference>
<evidence type="ECO:0000256" key="2">
    <source>
        <dbReference type="SAM" id="MobiDB-lite"/>
    </source>
</evidence>
<feature type="compositionally biased region" description="Basic residues" evidence="2">
    <location>
        <begin position="742"/>
        <end position="752"/>
    </location>
</feature>
<evidence type="ECO:0000313" key="4">
    <source>
        <dbReference type="Proteomes" id="UP000032141"/>
    </source>
</evidence>
<feature type="compositionally biased region" description="Basic and acidic residues" evidence="2">
    <location>
        <begin position="138"/>
        <end position="151"/>
    </location>
</feature>
<dbReference type="Proteomes" id="UP000032141">
    <property type="component" value="Chromosome C3"/>
</dbReference>
<feature type="compositionally biased region" description="Low complexity" evidence="2">
    <location>
        <begin position="244"/>
        <end position="259"/>
    </location>
</feature>
<dbReference type="PANTHER" id="PTHR35358:SF8">
    <property type="entry name" value="PHOSPHOLIPASE-LIKE PROTEIN (PEARLI 4) FAMILY PROTEIN"/>
    <property type="match status" value="1"/>
</dbReference>
<dbReference type="HOGENOM" id="CLU_274790_0_0_1"/>
<keyword evidence="1" id="KW-0175">Coiled coil</keyword>
<dbReference type="InterPro" id="IPR007942">
    <property type="entry name" value="PLipase-like"/>
</dbReference>
<feature type="compositionally biased region" description="Basic and acidic residues" evidence="2">
    <location>
        <begin position="710"/>
        <end position="720"/>
    </location>
</feature>
<feature type="compositionally biased region" description="Basic and acidic residues" evidence="2">
    <location>
        <begin position="223"/>
        <end position="235"/>
    </location>
</feature>
<dbReference type="Pfam" id="PF05278">
    <property type="entry name" value="PEARLI-4"/>
    <property type="match status" value="2"/>
</dbReference>
<dbReference type="AlphaFoldDB" id="A0A0D3B7M1"/>
<evidence type="ECO:0000256" key="1">
    <source>
        <dbReference type="SAM" id="Coils"/>
    </source>
</evidence>